<dbReference type="Proteomes" id="UP000683360">
    <property type="component" value="Unassembled WGS sequence"/>
</dbReference>
<reference evidence="2" key="1">
    <citation type="submission" date="2021-03" db="EMBL/GenBank/DDBJ databases">
        <authorList>
            <person name="Bekaert M."/>
        </authorList>
    </citation>
    <scope>NUCLEOTIDE SEQUENCE</scope>
</reference>
<protein>
    <submittedName>
        <fullName evidence="2">PIBF1</fullName>
    </submittedName>
</protein>
<keyword evidence="3" id="KW-1185">Reference proteome</keyword>
<dbReference type="EMBL" id="CAJPWZ010001972">
    <property type="protein sequence ID" value="CAG2227726.1"/>
    <property type="molecule type" value="Genomic_DNA"/>
</dbReference>
<feature type="transmembrane region" description="Helical" evidence="1">
    <location>
        <begin position="12"/>
        <end position="32"/>
    </location>
</feature>
<evidence type="ECO:0000256" key="1">
    <source>
        <dbReference type="SAM" id="Phobius"/>
    </source>
</evidence>
<keyword evidence="1" id="KW-0812">Transmembrane</keyword>
<dbReference type="AlphaFoldDB" id="A0A8S3T7J4"/>
<proteinExistence type="predicted"/>
<keyword evidence="1" id="KW-1133">Transmembrane helix</keyword>
<keyword evidence="1" id="KW-0472">Membrane</keyword>
<comment type="caution">
    <text evidence="2">The sequence shown here is derived from an EMBL/GenBank/DDBJ whole genome shotgun (WGS) entry which is preliminary data.</text>
</comment>
<gene>
    <name evidence="2" type="ORF">MEDL_40743</name>
</gene>
<organism evidence="2 3">
    <name type="scientific">Mytilus edulis</name>
    <name type="common">Blue mussel</name>
    <dbReference type="NCBI Taxonomy" id="6550"/>
    <lineage>
        <taxon>Eukaryota</taxon>
        <taxon>Metazoa</taxon>
        <taxon>Spiralia</taxon>
        <taxon>Lophotrochozoa</taxon>
        <taxon>Mollusca</taxon>
        <taxon>Bivalvia</taxon>
        <taxon>Autobranchia</taxon>
        <taxon>Pteriomorphia</taxon>
        <taxon>Mytilida</taxon>
        <taxon>Mytiloidea</taxon>
        <taxon>Mytilidae</taxon>
        <taxon>Mytilinae</taxon>
        <taxon>Mytilus</taxon>
    </lineage>
</organism>
<evidence type="ECO:0000313" key="2">
    <source>
        <dbReference type="EMBL" id="CAG2227726.1"/>
    </source>
</evidence>
<sequence>MESLPPNKECWYYVKLLTFILGIGMEVLHNYFEQKILLAMEFYVFLDSYKHCLFHECYPAVRCCKCSKDCVVSNSNTGYLTKSQFRLLYDSVPPTEMDHYKTEKNNKIIQECLCRIDAKRSNEVDCMDITLMLAIIESCFLKKNKTIHGDPSHLKTIRNTRNFWHM</sequence>
<accession>A0A8S3T7J4</accession>
<name>A0A8S3T7J4_MYTED</name>
<evidence type="ECO:0000313" key="3">
    <source>
        <dbReference type="Proteomes" id="UP000683360"/>
    </source>
</evidence>